<feature type="compositionally biased region" description="Low complexity" evidence="1">
    <location>
        <begin position="84"/>
        <end position="95"/>
    </location>
</feature>
<organism evidence="2 3">
    <name type="scientific">Botryobasidium botryosum (strain FD-172 SS1)</name>
    <dbReference type="NCBI Taxonomy" id="930990"/>
    <lineage>
        <taxon>Eukaryota</taxon>
        <taxon>Fungi</taxon>
        <taxon>Dikarya</taxon>
        <taxon>Basidiomycota</taxon>
        <taxon>Agaricomycotina</taxon>
        <taxon>Agaricomycetes</taxon>
        <taxon>Cantharellales</taxon>
        <taxon>Botryobasidiaceae</taxon>
        <taxon>Botryobasidium</taxon>
    </lineage>
</organism>
<feature type="compositionally biased region" description="Pro residues" evidence="1">
    <location>
        <begin position="172"/>
        <end position="182"/>
    </location>
</feature>
<keyword evidence="3" id="KW-1185">Reference proteome</keyword>
<feature type="non-terminal residue" evidence="2">
    <location>
        <position position="1"/>
    </location>
</feature>
<dbReference type="Proteomes" id="UP000027195">
    <property type="component" value="Unassembled WGS sequence"/>
</dbReference>
<evidence type="ECO:0000313" key="3">
    <source>
        <dbReference type="Proteomes" id="UP000027195"/>
    </source>
</evidence>
<evidence type="ECO:0000313" key="2">
    <source>
        <dbReference type="EMBL" id="KDQ06540.1"/>
    </source>
</evidence>
<dbReference type="InParanoid" id="A0A067LW71"/>
<gene>
    <name evidence="2" type="ORF">BOTBODRAFT_121386</name>
</gene>
<accession>A0A067LW71</accession>
<protein>
    <submittedName>
        <fullName evidence="2">Uncharacterized protein</fullName>
    </submittedName>
</protein>
<reference evidence="3" key="1">
    <citation type="journal article" date="2014" name="Proc. Natl. Acad. Sci. U.S.A.">
        <title>Extensive sampling of basidiomycete genomes demonstrates inadequacy of the white-rot/brown-rot paradigm for wood decay fungi.</title>
        <authorList>
            <person name="Riley R."/>
            <person name="Salamov A.A."/>
            <person name="Brown D.W."/>
            <person name="Nagy L.G."/>
            <person name="Floudas D."/>
            <person name="Held B.W."/>
            <person name="Levasseur A."/>
            <person name="Lombard V."/>
            <person name="Morin E."/>
            <person name="Otillar R."/>
            <person name="Lindquist E.A."/>
            <person name="Sun H."/>
            <person name="LaButti K.M."/>
            <person name="Schmutz J."/>
            <person name="Jabbour D."/>
            <person name="Luo H."/>
            <person name="Baker S.E."/>
            <person name="Pisabarro A.G."/>
            <person name="Walton J.D."/>
            <person name="Blanchette R.A."/>
            <person name="Henrissat B."/>
            <person name="Martin F."/>
            <person name="Cullen D."/>
            <person name="Hibbett D.S."/>
            <person name="Grigoriev I.V."/>
        </authorList>
    </citation>
    <scope>NUCLEOTIDE SEQUENCE [LARGE SCALE GENOMIC DNA]</scope>
    <source>
        <strain evidence="3">FD-172 SS1</strain>
    </source>
</reference>
<proteinExistence type="predicted"/>
<feature type="region of interest" description="Disordered" evidence="1">
    <location>
        <begin position="1"/>
        <end position="211"/>
    </location>
</feature>
<evidence type="ECO:0000256" key="1">
    <source>
        <dbReference type="SAM" id="MobiDB-lite"/>
    </source>
</evidence>
<sequence>RVPPPPNRGRPAPKRPPTLRTRGGLRPPRVQRGPLRPPPRAPPRAPRPSPLRPSHTRQRPRKLPPPGSSTPPQRNLPPTERRSAISNASARSCSARPPPSLPITTPTAPGPARAPLRISTTSSPGLPPLAPSRASPGPPEETLYSPPHPPTCGTSSPSRVLPLSPMRAPPNQRKPPLTPPPRLRLTSSGPSPLTPLVTPKGISPNTRTLSS</sequence>
<feature type="compositionally biased region" description="Low complexity" evidence="1">
    <location>
        <begin position="102"/>
        <end position="115"/>
    </location>
</feature>
<dbReference type="EMBL" id="KL198132">
    <property type="protein sequence ID" value="KDQ06540.1"/>
    <property type="molecule type" value="Genomic_DNA"/>
</dbReference>
<dbReference type="HOGENOM" id="CLU_1307434_0_0_1"/>
<name>A0A067LW71_BOTB1</name>
<feature type="compositionally biased region" description="Pro residues" evidence="1">
    <location>
        <begin position="35"/>
        <end position="51"/>
    </location>
</feature>
<dbReference type="AlphaFoldDB" id="A0A067LW71"/>